<name>A0A9Q0Y528_9SAUR</name>
<dbReference type="AlphaFoldDB" id="A0A9Q0Y528"/>
<evidence type="ECO:0000313" key="2">
    <source>
        <dbReference type="EMBL" id="KAJ7341149.1"/>
    </source>
</evidence>
<dbReference type="InterPro" id="IPR033490">
    <property type="entry name" value="LRP130"/>
</dbReference>
<dbReference type="PANTHER" id="PTHR46669:SF1">
    <property type="entry name" value="LEUCINE-RICH PPR MOTIF-CONTAINING PROTEIN, MITOCHONDRIAL"/>
    <property type="match status" value="1"/>
</dbReference>
<feature type="region of interest" description="Disordered" evidence="1">
    <location>
        <begin position="148"/>
        <end position="238"/>
    </location>
</feature>
<feature type="compositionally biased region" description="Polar residues" evidence="1">
    <location>
        <begin position="207"/>
        <end position="224"/>
    </location>
</feature>
<evidence type="ECO:0000313" key="3">
    <source>
        <dbReference type="Proteomes" id="UP001142489"/>
    </source>
</evidence>
<protein>
    <recommendedName>
        <fullName evidence="4">Leucine-rich PPR motif-containing protein, mitochondrial</fullName>
    </recommendedName>
</protein>
<accession>A0A9Q0Y528</accession>
<sequence>MKEKDVPFYNGIATSFFHILNGAALQGKLETVTRLHEAILSQDLLKNNVQLCNPLITVHLAKDDIPAALEALLNCYKKYGILPRLHDVLCKLIEKEHTELLQKAVDFINQERGQMTMLYELFFAFMSTGKYKEAKKIIELYPATMESEASKSIPTAPEPISKSSKYSKSKHNLDSTDAPIPKKPKKNKDKSKSTPSHSSPTPKLCSVVSTRSDQSVNLSPNWRSPSPPVSIYSSDSGSMDPRLARAEDLLSFFSSVPLVYETHCWDGPPARSAASTTSHQPAPLKGHLPPFAPAKTCANLEPLAQKHKHRQKRSTDIKGFVLNDAASSFLIITQVRRDYLKDALSTLKTIIENGGLPSELSVTRLVQALAQKGDLESIRAVEKMVENLHEAIKLSSMLFVSNTTLAHINNNNTDAAVEYLESLLISGKLNSQTANITYVYRKLIENKLETPLEKLDAMAERLANQFGIYRPVTDLFLQYINGERMEDARRLLEVIIHQEKCTSVCELKRPNVHKIKALLDLVPDLDKSLVSFYLLKCYEYNRDLASAKALYEKLKEENVQPEDLFLKSYATFLKKMGETVPFTEPPNTFKFYADQLRSKQHEDYSSDED</sequence>
<reference evidence="2" key="1">
    <citation type="journal article" date="2023" name="DNA Res.">
        <title>Chromosome-level genome assembly of Phrynocephalus forsythii using third-generation DNA sequencing and Hi-C analysis.</title>
        <authorList>
            <person name="Qi Y."/>
            <person name="Zhao W."/>
            <person name="Zhao Y."/>
            <person name="Niu C."/>
            <person name="Cao S."/>
            <person name="Zhang Y."/>
        </authorList>
    </citation>
    <scope>NUCLEOTIDE SEQUENCE</scope>
    <source>
        <tissue evidence="2">Muscle</tissue>
    </source>
</reference>
<proteinExistence type="predicted"/>
<keyword evidence="3" id="KW-1185">Reference proteome</keyword>
<dbReference type="PANTHER" id="PTHR46669">
    <property type="entry name" value="LEUCINE-RICH PPR MOTIF-CONTAINING PROTEIN, MITOCHONDRIAL"/>
    <property type="match status" value="1"/>
</dbReference>
<evidence type="ECO:0000256" key="1">
    <source>
        <dbReference type="SAM" id="MobiDB-lite"/>
    </source>
</evidence>
<dbReference type="GO" id="GO:0005739">
    <property type="term" value="C:mitochondrion"/>
    <property type="evidence" value="ECO:0007669"/>
    <property type="project" value="TreeGrafter"/>
</dbReference>
<dbReference type="EMBL" id="JAPFRF010000002">
    <property type="protein sequence ID" value="KAJ7341149.1"/>
    <property type="molecule type" value="Genomic_DNA"/>
</dbReference>
<dbReference type="Proteomes" id="UP001142489">
    <property type="component" value="Unassembled WGS sequence"/>
</dbReference>
<comment type="caution">
    <text evidence="2">The sequence shown here is derived from an EMBL/GenBank/DDBJ whole genome shotgun (WGS) entry which is preliminary data.</text>
</comment>
<dbReference type="GO" id="GO:0003730">
    <property type="term" value="F:mRNA 3'-UTR binding"/>
    <property type="evidence" value="ECO:0007669"/>
    <property type="project" value="TreeGrafter"/>
</dbReference>
<dbReference type="GO" id="GO:0070129">
    <property type="term" value="P:regulation of mitochondrial translation"/>
    <property type="evidence" value="ECO:0007669"/>
    <property type="project" value="TreeGrafter"/>
</dbReference>
<gene>
    <name evidence="2" type="ORF">JRQ81_004937</name>
</gene>
<dbReference type="OrthoDB" id="185373at2759"/>
<dbReference type="GO" id="GO:0005634">
    <property type="term" value="C:nucleus"/>
    <property type="evidence" value="ECO:0007669"/>
    <property type="project" value="TreeGrafter"/>
</dbReference>
<organism evidence="2 3">
    <name type="scientific">Phrynocephalus forsythii</name>
    <dbReference type="NCBI Taxonomy" id="171643"/>
    <lineage>
        <taxon>Eukaryota</taxon>
        <taxon>Metazoa</taxon>
        <taxon>Chordata</taxon>
        <taxon>Craniata</taxon>
        <taxon>Vertebrata</taxon>
        <taxon>Euteleostomi</taxon>
        <taxon>Lepidosauria</taxon>
        <taxon>Squamata</taxon>
        <taxon>Bifurcata</taxon>
        <taxon>Unidentata</taxon>
        <taxon>Episquamata</taxon>
        <taxon>Toxicofera</taxon>
        <taxon>Iguania</taxon>
        <taxon>Acrodonta</taxon>
        <taxon>Agamidae</taxon>
        <taxon>Agaminae</taxon>
        <taxon>Phrynocephalus</taxon>
    </lineage>
</organism>
<feature type="compositionally biased region" description="Low complexity" evidence="1">
    <location>
        <begin position="193"/>
        <end position="203"/>
    </location>
</feature>
<evidence type="ECO:0008006" key="4">
    <source>
        <dbReference type="Google" id="ProtNLM"/>
    </source>
</evidence>